<dbReference type="GeneID" id="13882210"/>
<accession>H2AUB5</accession>
<feature type="compositionally biased region" description="Polar residues" evidence="1">
    <location>
        <begin position="507"/>
        <end position="529"/>
    </location>
</feature>
<feature type="region of interest" description="Disordered" evidence="1">
    <location>
        <begin position="165"/>
        <end position="203"/>
    </location>
</feature>
<proteinExistence type="predicted"/>
<feature type="region of interest" description="Disordered" evidence="1">
    <location>
        <begin position="75"/>
        <end position="98"/>
    </location>
</feature>
<feature type="region of interest" description="Disordered" evidence="1">
    <location>
        <begin position="248"/>
        <end position="280"/>
    </location>
</feature>
<dbReference type="KEGG" id="kaf:KAFR_0D03170"/>
<evidence type="ECO:0000313" key="2">
    <source>
        <dbReference type="EMBL" id="CCF57965.1"/>
    </source>
</evidence>
<keyword evidence="3" id="KW-1185">Reference proteome</keyword>
<dbReference type="AlphaFoldDB" id="H2AUB5"/>
<evidence type="ECO:0000313" key="3">
    <source>
        <dbReference type="Proteomes" id="UP000005220"/>
    </source>
</evidence>
<feature type="region of interest" description="Disordered" evidence="1">
    <location>
        <begin position="492"/>
        <end position="539"/>
    </location>
</feature>
<dbReference type="InParanoid" id="H2AUB5"/>
<dbReference type="HOGENOM" id="CLU_379944_0_0_1"/>
<evidence type="ECO:0000256" key="1">
    <source>
        <dbReference type="SAM" id="MobiDB-lite"/>
    </source>
</evidence>
<protein>
    <submittedName>
        <fullName evidence="2">Uncharacterized protein</fullName>
    </submittedName>
</protein>
<feature type="compositionally biased region" description="Polar residues" evidence="1">
    <location>
        <begin position="265"/>
        <end position="274"/>
    </location>
</feature>
<dbReference type="EMBL" id="HE650824">
    <property type="protein sequence ID" value="CCF57965.1"/>
    <property type="molecule type" value="Genomic_DNA"/>
</dbReference>
<name>H2AUB5_KAZAF</name>
<feature type="compositionally biased region" description="Polar residues" evidence="1">
    <location>
        <begin position="75"/>
        <end position="85"/>
    </location>
</feature>
<reference evidence="2 3" key="1">
    <citation type="journal article" date="2011" name="Proc. Natl. Acad. Sci. U.S.A.">
        <title>Evolutionary erosion of yeast sex chromosomes by mating-type switching accidents.</title>
        <authorList>
            <person name="Gordon J.L."/>
            <person name="Armisen D."/>
            <person name="Proux-Wera E."/>
            <person name="Oheigeartaigh S.S."/>
            <person name="Byrne K.P."/>
            <person name="Wolfe K.H."/>
        </authorList>
    </citation>
    <scope>NUCLEOTIDE SEQUENCE [LARGE SCALE GENOMIC DNA]</scope>
    <source>
        <strain evidence="3">ATCC 22294 / BCRC 22015 / CBS 2517 / CECT 1963 / NBRC 1671 / NRRL Y-8276</strain>
    </source>
</reference>
<dbReference type="RefSeq" id="XP_003957100.1">
    <property type="nucleotide sequence ID" value="XM_003957051.1"/>
</dbReference>
<feature type="compositionally biased region" description="Basic residues" evidence="1">
    <location>
        <begin position="248"/>
        <end position="262"/>
    </location>
</feature>
<sequence length="729" mass="81312">MSFNYNKFQNNPANKNAIAAAAAVANALNDDGVTLDTSKLVSYNKTPRTYSLNDHTSKRKWGHRKKKHQEKDLFTTNSVQGSTSTSDKHNTYKDSTSGMRLQKKYIPSPSGLVAVDVLVLDKQTPNASPRQILTRRSNIFDPNNAPNSLSRKTRVTRSYINIPRQSTNTTNNSVTLPNSGRHFTNSTFRSRKTSPSSQNCSLVSCHSRNRNSMSSLVSSNASGDSIVVQLEKVNEHVEPRGKYNMHEHKHTHSHKGVHKRKLSVPATQIQSSNEIDSDEVSKLKSVYEQMSASSSKNSISSSRISHKLTNTSEGFTAHELYPISSGENINDAISTSSNLNGEPDGFDYSRNKEPIMDEVDAINEEEGMHNYAQDINHEVNSQYLLFKAPEGPDVKTVCSIHDIQTSGNSTSIQRIDSESEEMNNNENIASFQNKETANSDLQNLNRVNIDATYAKTVSPNIVVEECANSDSGNTHGLGSEVRNLINLRRECSNDSRQDSRNNSNNSAYSTFSKVPNLQISNRTATLTQKSDPRETHMNNNNTTLARYLKTDRPYLSIERASEPVLHERSLSSASTKISPIRPTQMSSSDISFRKVNSARFNESDASSIYSDIPLSKAQPNVLGSNSNSRKTSSSYIYNSDNRFIKMGSTNNSTDSRNGNRFSLFLSHHGDTENTSPSLNDSIEKLSVRPVNALSDDDDDVYRFDIEQKQKSLKFGKRLKKFFKLKKKAR</sequence>
<dbReference type="Proteomes" id="UP000005220">
    <property type="component" value="Chromosome 4"/>
</dbReference>
<organism evidence="2 3">
    <name type="scientific">Kazachstania africana (strain ATCC 22294 / BCRC 22015 / CBS 2517 / CECT 1963 / NBRC 1671 / NRRL Y-8276)</name>
    <name type="common">Yeast</name>
    <name type="synonym">Kluyveromyces africanus</name>
    <dbReference type="NCBI Taxonomy" id="1071382"/>
    <lineage>
        <taxon>Eukaryota</taxon>
        <taxon>Fungi</taxon>
        <taxon>Dikarya</taxon>
        <taxon>Ascomycota</taxon>
        <taxon>Saccharomycotina</taxon>
        <taxon>Saccharomycetes</taxon>
        <taxon>Saccharomycetales</taxon>
        <taxon>Saccharomycetaceae</taxon>
        <taxon>Kazachstania</taxon>
    </lineage>
</organism>
<gene>
    <name evidence="2" type="primary">KAFR0D03170</name>
    <name evidence="2" type="ORF">KAFR_0D03170</name>
</gene>